<dbReference type="NCBIfam" id="TIGR01552">
    <property type="entry name" value="phd_fam"/>
    <property type="match status" value="1"/>
</dbReference>
<accession>A0A941HXJ1</accession>
<keyword evidence="5" id="KW-1185">Reference proteome</keyword>
<dbReference type="RefSeq" id="WP_215341771.1">
    <property type="nucleotide sequence ID" value="NZ_JAGSGD010000001.1"/>
</dbReference>
<reference evidence="3" key="2">
    <citation type="submission" date="2021-04" db="EMBL/GenBank/DDBJ databases">
        <title>Draft genome assembly of strain Phenylobacterium sp. 20VBR1 using MiniION and Illumina platforms.</title>
        <authorList>
            <person name="Thomas F.A."/>
            <person name="Krishnan K.P."/>
            <person name="Sinha R.K."/>
        </authorList>
    </citation>
    <scope>NUCLEOTIDE SEQUENCE</scope>
    <source>
        <strain evidence="3">20VBR1</strain>
    </source>
</reference>
<dbReference type="Gene3D" id="3.40.1620.10">
    <property type="entry name" value="YefM-like domain"/>
    <property type="match status" value="1"/>
</dbReference>
<evidence type="ECO:0000313" key="3">
    <source>
        <dbReference type="EMBL" id="MBR7620988.1"/>
    </source>
</evidence>
<dbReference type="SUPFAM" id="SSF143120">
    <property type="entry name" value="YefM-like"/>
    <property type="match status" value="1"/>
</dbReference>
<comment type="function">
    <text evidence="2">Antitoxin component of a type II toxin-antitoxin (TA) system.</text>
</comment>
<dbReference type="AlphaFoldDB" id="A0A941HXJ1"/>
<organism evidence="3 5">
    <name type="scientific">Phenylobacterium glaciei</name>
    <dbReference type="NCBI Taxonomy" id="2803784"/>
    <lineage>
        <taxon>Bacteria</taxon>
        <taxon>Pseudomonadati</taxon>
        <taxon>Pseudomonadota</taxon>
        <taxon>Alphaproteobacteria</taxon>
        <taxon>Caulobacterales</taxon>
        <taxon>Caulobacteraceae</taxon>
        <taxon>Phenylobacterium</taxon>
    </lineage>
</organism>
<dbReference type="InterPro" id="IPR036165">
    <property type="entry name" value="YefM-like_sf"/>
</dbReference>
<dbReference type="InterPro" id="IPR006442">
    <property type="entry name" value="Antitoxin_Phd/YefM"/>
</dbReference>
<sequence>MTTYSVADAKNGLPRLIDRALEGEEVIISRHGRAVAELRPIGREDQKVSPASYAWLKARRLKRKGVGLTSVELLDQLYDEG</sequence>
<evidence type="ECO:0000313" key="5">
    <source>
        <dbReference type="Proteomes" id="UP000622580"/>
    </source>
</evidence>
<dbReference type="EMBL" id="JAGSGD010000001">
    <property type="protein sequence ID" value="MBR7620988.1"/>
    <property type="molecule type" value="Genomic_DNA"/>
</dbReference>
<proteinExistence type="inferred from homology"/>
<evidence type="ECO:0000256" key="2">
    <source>
        <dbReference type="RuleBase" id="RU362080"/>
    </source>
</evidence>
<gene>
    <name evidence="3" type="ORF">JKL49_16460</name>
    <name evidence="4" type="ORF">JKL49_23185</name>
</gene>
<dbReference type="EMBL" id="CP068570">
    <property type="protein sequence ID" value="QQZ49716.1"/>
    <property type="molecule type" value="Genomic_DNA"/>
</dbReference>
<evidence type="ECO:0000256" key="1">
    <source>
        <dbReference type="ARBA" id="ARBA00009981"/>
    </source>
</evidence>
<reference evidence="4" key="1">
    <citation type="submission" date="2021-01" db="EMBL/GenBank/DDBJ databases">
        <title>Genome sequence of Phenylobacterium sp. 20VBR1 isolated from a valley glaceir, Ny-Alesund, Svalbard.</title>
        <authorList>
            <person name="Thomas F.A."/>
            <person name="Krishnan K.P."/>
            <person name="Sinha R.K."/>
        </authorList>
    </citation>
    <scope>NUCLEOTIDE SEQUENCE</scope>
    <source>
        <strain evidence="4">20VBR1</strain>
    </source>
</reference>
<comment type="similarity">
    <text evidence="1 2">Belongs to the phD/YefM antitoxin family.</text>
</comment>
<evidence type="ECO:0000313" key="4">
    <source>
        <dbReference type="EMBL" id="QQZ49716.1"/>
    </source>
</evidence>
<protein>
    <recommendedName>
        <fullName evidence="2">Antitoxin</fullName>
    </recommendedName>
</protein>
<name>A0A941HXJ1_9CAUL</name>
<dbReference type="Pfam" id="PF02604">
    <property type="entry name" value="PhdYeFM_antitox"/>
    <property type="match status" value="1"/>
</dbReference>
<dbReference type="Proteomes" id="UP000622580">
    <property type="component" value="Unassembled WGS sequence"/>
</dbReference>